<evidence type="ECO:0000259" key="6">
    <source>
        <dbReference type="PROSITE" id="PS51296"/>
    </source>
</evidence>
<dbReference type="InterPro" id="IPR050584">
    <property type="entry name" value="Cholesterol_7-desaturase"/>
</dbReference>
<dbReference type="OrthoDB" id="147178at2"/>
<keyword evidence="4" id="KW-0408">Iron</keyword>
<dbReference type="PANTHER" id="PTHR21266:SF60">
    <property type="entry name" value="3-KETOSTEROID-9-ALPHA-MONOOXYGENASE, OXYGENASE COMPONENT"/>
    <property type="match status" value="1"/>
</dbReference>
<keyword evidence="1" id="KW-0001">2Fe-2S</keyword>
<evidence type="ECO:0000313" key="12">
    <source>
        <dbReference type="Proteomes" id="UP000321797"/>
    </source>
</evidence>
<dbReference type="PATRIC" id="fig|342002.3.peg.290"/>
<evidence type="ECO:0000313" key="8">
    <source>
        <dbReference type="EMBL" id="ORA00837.1"/>
    </source>
</evidence>
<dbReference type="Pfam" id="PF00355">
    <property type="entry name" value="Rieske"/>
    <property type="match status" value="1"/>
</dbReference>
<gene>
    <name evidence="8" type="ORF">BST15_01695</name>
    <name evidence="9" type="ORF">E6Q54_00335</name>
    <name evidence="7" type="ORF">WR43_00040</name>
</gene>
<keyword evidence="5" id="KW-0411">Iron-sulfur</keyword>
<keyword evidence="11" id="KW-1185">Reference proteome</keyword>
<protein>
    <submittedName>
        <fullName evidence="7">(2Fe-2S)-binding protein</fullName>
    </submittedName>
    <submittedName>
        <fullName evidence="9">DUF2231 domain-containing protein</fullName>
    </submittedName>
</protein>
<evidence type="ECO:0000256" key="1">
    <source>
        <dbReference type="ARBA" id="ARBA00022714"/>
    </source>
</evidence>
<dbReference type="Gene3D" id="2.102.10.10">
    <property type="entry name" value="Rieske [2Fe-2S] iron-sulphur domain"/>
    <property type="match status" value="1"/>
</dbReference>
<dbReference type="EMBL" id="SSGD01000002">
    <property type="protein sequence ID" value="TXI60588.1"/>
    <property type="molecule type" value="Genomic_DNA"/>
</dbReference>
<evidence type="ECO:0000313" key="7">
    <source>
        <dbReference type="EMBL" id="KKC01339.1"/>
    </source>
</evidence>
<proteinExistence type="predicted"/>
<dbReference type="InterPro" id="IPR017941">
    <property type="entry name" value="Rieske_2Fe-2S"/>
</dbReference>
<dbReference type="GO" id="GO:0004497">
    <property type="term" value="F:monooxygenase activity"/>
    <property type="evidence" value="ECO:0007669"/>
    <property type="project" value="UniProtKB-ARBA"/>
</dbReference>
<dbReference type="PROSITE" id="PS51296">
    <property type="entry name" value="RIESKE"/>
    <property type="match status" value="1"/>
</dbReference>
<reference evidence="9 12" key="4">
    <citation type="submission" date="2018-09" db="EMBL/GenBank/DDBJ databases">
        <title>Metagenome Assembled Genomes from an Advanced Water Purification Facility.</title>
        <authorList>
            <person name="Stamps B.W."/>
            <person name="Spear J.R."/>
        </authorList>
    </citation>
    <scope>NUCLEOTIDE SEQUENCE [LARGE SCALE GENOMIC DNA]</scope>
    <source>
        <strain evidence="9">Bin_29_2</strain>
    </source>
</reference>
<dbReference type="GO" id="GO:0051537">
    <property type="term" value="F:2 iron, 2 sulfur cluster binding"/>
    <property type="evidence" value="ECO:0007669"/>
    <property type="project" value="UniProtKB-KW"/>
</dbReference>
<evidence type="ECO:0000256" key="2">
    <source>
        <dbReference type="ARBA" id="ARBA00022723"/>
    </source>
</evidence>
<dbReference type="EMBL" id="LASW01000001">
    <property type="protein sequence ID" value="KKC01339.1"/>
    <property type="molecule type" value="Genomic_DNA"/>
</dbReference>
<evidence type="ECO:0000313" key="11">
    <source>
        <dbReference type="Proteomes" id="UP000192327"/>
    </source>
</evidence>
<dbReference type="SUPFAM" id="SSF50022">
    <property type="entry name" value="ISP domain"/>
    <property type="match status" value="1"/>
</dbReference>
<dbReference type="AlphaFoldDB" id="A0A0F5N2R1"/>
<dbReference type="Proteomes" id="UP000034416">
    <property type="component" value="Unassembled WGS sequence"/>
</dbReference>
<comment type="caution">
    <text evidence="7">The sequence shown here is derived from an EMBL/GenBank/DDBJ whole genome shotgun (WGS) entry which is preliminary data.</text>
</comment>
<evidence type="ECO:0000256" key="4">
    <source>
        <dbReference type="ARBA" id="ARBA00023004"/>
    </source>
</evidence>
<reference evidence="8 11" key="3">
    <citation type="submission" date="2016-12" db="EMBL/GenBank/DDBJ databases">
        <title>The new phylogeny of genus Mycobacterium.</title>
        <authorList>
            <person name="Tortoli E."/>
            <person name="Trovato A."/>
            <person name="Cirillo D.M."/>
        </authorList>
    </citation>
    <scope>NUCLEOTIDE SEQUENCE [LARGE SCALE GENOMIC DNA]</scope>
    <source>
        <strain evidence="8 11">DSM 44942</strain>
    </source>
</reference>
<keyword evidence="3" id="KW-0560">Oxidoreductase</keyword>
<evidence type="ECO:0000313" key="10">
    <source>
        <dbReference type="Proteomes" id="UP000034416"/>
    </source>
</evidence>
<dbReference type="GO" id="GO:0016705">
    <property type="term" value="F:oxidoreductase activity, acting on paired donors, with incorporation or reduction of molecular oxygen"/>
    <property type="evidence" value="ECO:0007669"/>
    <property type="project" value="UniProtKB-ARBA"/>
</dbReference>
<dbReference type="InterPro" id="IPR036922">
    <property type="entry name" value="Rieske_2Fe-2S_sf"/>
</dbReference>
<organism evidence="7 10">
    <name type="scientific">Mycolicibacter arupensis</name>
    <dbReference type="NCBI Taxonomy" id="342002"/>
    <lineage>
        <taxon>Bacteria</taxon>
        <taxon>Bacillati</taxon>
        <taxon>Actinomycetota</taxon>
        <taxon>Actinomycetes</taxon>
        <taxon>Mycobacteriales</taxon>
        <taxon>Mycobacteriaceae</taxon>
        <taxon>Mycolicibacter</taxon>
    </lineage>
</organism>
<dbReference type="Proteomes" id="UP000321797">
    <property type="component" value="Unassembled WGS sequence"/>
</dbReference>
<keyword evidence="2" id="KW-0479">Metal-binding</keyword>
<dbReference type="PANTHER" id="PTHR21266">
    <property type="entry name" value="IRON-SULFUR DOMAIN CONTAINING PROTEIN"/>
    <property type="match status" value="1"/>
</dbReference>
<name>A0A0F5N2R1_9MYCO</name>
<dbReference type="GO" id="GO:0046872">
    <property type="term" value="F:metal ion binding"/>
    <property type="evidence" value="ECO:0007669"/>
    <property type="project" value="UniProtKB-KW"/>
</dbReference>
<dbReference type="InterPro" id="IPR019251">
    <property type="entry name" value="DUF2231_TM"/>
</dbReference>
<accession>A0A0F5N2R1</accession>
<evidence type="ECO:0000256" key="3">
    <source>
        <dbReference type="ARBA" id="ARBA00023002"/>
    </source>
</evidence>
<evidence type="ECO:0000256" key="5">
    <source>
        <dbReference type="ARBA" id="ARBA00023014"/>
    </source>
</evidence>
<dbReference type="EMBL" id="MVHH01000002">
    <property type="protein sequence ID" value="ORA00837.1"/>
    <property type="molecule type" value="Genomic_DNA"/>
</dbReference>
<reference evidence="10" key="1">
    <citation type="submission" date="2015-04" db="EMBL/GenBank/DDBJ databases">
        <title>Genome sequence of Mycobacterium arupense GUC1.</title>
        <authorList>
            <person name="Greninger A.L."/>
            <person name="Cunningham G."/>
            <person name="Chiu C.Y."/>
            <person name="Miller S."/>
        </authorList>
    </citation>
    <scope>NUCLEOTIDE SEQUENCE [LARGE SCALE GENOMIC DNA]</scope>
    <source>
        <strain evidence="10">GUC1</strain>
    </source>
</reference>
<evidence type="ECO:0000313" key="9">
    <source>
        <dbReference type="EMBL" id="TXI60588.1"/>
    </source>
</evidence>
<dbReference type="Proteomes" id="UP000192327">
    <property type="component" value="Unassembled WGS sequence"/>
</dbReference>
<sequence>MAVLRARGAAGRSRGVGDQVLALLGRQGWLDRPSYRLENVVSFGFNALGGARNRVANFLNGVWLGHPVHPPLTSLTTGSIGTTVALDALSLLPGKSATGMLDASRFAQHALALGIAGNFASAVTGVTDWQHTHDKDRRIGLVHGFLNLVATGLYIQSWRDRRSGHQLRGIVASAVGYGITSASGFLGGALVFGSGIGTDQSGDRLRIDDWTPVLPEAELPSGTKPKRIDVDGVAVVLCRSGDDLAAFAGLCPHLAAPMEDGWVDRGRLVCPWHGSQFDVETGAVLRGPSAAPIPRYQARVREGMIELRDGVSTPLGEGRVKYLAPRALQCSDVATEKVATEKEIIQ</sequence>
<feature type="domain" description="Rieske" evidence="6">
    <location>
        <begin position="210"/>
        <end position="307"/>
    </location>
</feature>
<reference evidence="7" key="2">
    <citation type="submission" date="2015-04" db="EMBL/GenBank/DDBJ databases">
        <title>Genome sequence of Mycobacterium arupense strain GUC1.</title>
        <authorList>
            <person name="Greninger A.L."/>
            <person name="Cunningham G."/>
            <person name="Chiu C.Y."/>
            <person name="Miller S."/>
        </authorList>
    </citation>
    <scope>NUCLEOTIDE SEQUENCE</scope>
    <source>
        <strain evidence="7">GUC1</strain>
    </source>
</reference>
<dbReference type="CDD" id="cd03467">
    <property type="entry name" value="Rieske"/>
    <property type="match status" value="1"/>
</dbReference>
<dbReference type="STRING" id="342002.BST15_01695"/>
<dbReference type="Pfam" id="PF09990">
    <property type="entry name" value="DUF2231"/>
    <property type="match status" value="1"/>
</dbReference>